<protein>
    <submittedName>
        <fullName evidence="1">Uncharacterized protein</fullName>
    </submittedName>
</protein>
<sequence>MPFIVAAGMAESVAPMGMNKNGPQSVAGDSSKVKLTGWVVRSGYGETVISANDELVSSGPGTVTVNCGLEVSGNLGVGEKRTFEVMQNDTPVQTFATAAASVTIPAKTLTLARGDRVWLRMTGSSFLNWDTTVAGGVNSYLYFNPV</sequence>
<dbReference type="Proteomes" id="UP001601948">
    <property type="component" value="Unassembled WGS sequence"/>
</dbReference>
<proteinExistence type="predicted"/>
<evidence type="ECO:0000313" key="2">
    <source>
        <dbReference type="Proteomes" id="UP001601948"/>
    </source>
</evidence>
<name>A0ABW6QKJ3_9NOCA</name>
<reference evidence="1 2" key="1">
    <citation type="submission" date="2024-10" db="EMBL/GenBank/DDBJ databases">
        <title>The Natural Products Discovery Center: Release of the First 8490 Sequenced Strains for Exploring Actinobacteria Biosynthetic Diversity.</title>
        <authorList>
            <person name="Kalkreuter E."/>
            <person name="Kautsar S.A."/>
            <person name="Yang D."/>
            <person name="Bader C.D."/>
            <person name="Teijaro C.N."/>
            <person name="Fluegel L."/>
            <person name="Davis C.M."/>
            <person name="Simpson J.R."/>
            <person name="Lauterbach L."/>
            <person name="Steele A.D."/>
            <person name="Gui C."/>
            <person name="Meng S."/>
            <person name="Li G."/>
            <person name="Viehrig K."/>
            <person name="Ye F."/>
            <person name="Su P."/>
            <person name="Kiefer A.F."/>
            <person name="Nichols A."/>
            <person name="Cepeda A.J."/>
            <person name="Yan W."/>
            <person name="Fan B."/>
            <person name="Jiang Y."/>
            <person name="Adhikari A."/>
            <person name="Zheng C.-J."/>
            <person name="Schuster L."/>
            <person name="Cowan T.M."/>
            <person name="Smanski M.J."/>
            <person name="Chevrette M.G."/>
            <person name="De Carvalho L.P.S."/>
            <person name="Shen B."/>
        </authorList>
    </citation>
    <scope>NUCLEOTIDE SEQUENCE [LARGE SCALE GENOMIC DNA]</scope>
    <source>
        <strain evidence="1 2">NPDC003040</strain>
    </source>
</reference>
<organism evidence="1 2">
    <name type="scientific">Nocardia suismassiliense</name>
    <dbReference type="NCBI Taxonomy" id="2077092"/>
    <lineage>
        <taxon>Bacteria</taxon>
        <taxon>Bacillati</taxon>
        <taxon>Actinomycetota</taxon>
        <taxon>Actinomycetes</taxon>
        <taxon>Mycobacteriales</taxon>
        <taxon>Nocardiaceae</taxon>
        <taxon>Nocardia</taxon>
    </lineage>
</organism>
<dbReference type="EMBL" id="JBIAPI010000001">
    <property type="protein sequence ID" value="MFF3221727.1"/>
    <property type="molecule type" value="Genomic_DNA"/>
</dbReference>
<dbReference type="RefSeq" id="WP_387713011.1">
    <property type="nucleotide sequence ID" value="NZ_JBIAPI010000001.1"/>
</dbReference>
<gene>
    <name evidence="1" type="ORF">ACFYV7_02930</name>
</gene>
<accession>A0ABW6QKJ3</accession>
<keyword evidence="2" id="KW-1185">Reference proteome</keyword>
<comment type="caution">
    <text evidence="1">The sequence shown here is derived from an EMBL/GenBank/DDBJ whole genome shotgun (WGS) entry which is preliminary data.</text>
</comment>
<evidence type="ECO:0000313" key="1">
    <source>
        <dbReference type="EMBL" id="MFF3221727.1"/>
    </source>
</evidence>